<evidence type="ECO:0000313" key="12">
    <source>
        <dbReference type="EMBL" id="EKE80788.1"/>
    </source>
</evidence>
<feature type="transmembrane region" description="Helical" evidence="10">
    <location>
        <begin position="139"/>
        <end position="159"/>
    </location>
</feature>
<dbReference type="PANTHER" id="PTHR30625">
    <property type="entry name" value="PROTEIN TOLQ"/>
    <property type="match status" value="1"/>
</dbReference>
<evidence type="ECO:0000256" key="1">
    <source>
        <dbReference type="ARBA" id="ARBA00004651"/>
    </source>
</evidence>
<evidence type="ECO:0000256" key="8">
    <source>
        <dbReference type="ARBA" id="ARBA00023136"/>
    </source>
</evidence>
<gene>
    <name evidence="10" type="primary">tolQ</name>
    <name evidence="12" type="ORF">A10D4_11259</name>
</gene>
<proteinExistence type="inferred from homology"/>
<keyword evidence="9 10" id="KW-0131">Cell cycle</keyword>
<dbReference type="GO" id="GO:0017038">
    <property type="term" value="P:protein import"/>
    <property type="evidence" value="ECO:0007669"/>
    <property type="project" value="TreeGrafter"/>
</dbReference>
<dbReference type="AlphaFoldDB" id="K2JZC1"/>
<dbReference type="InterPro" id="IPR014163">
    <property type="entry name" value="Tol-Pal_TolQ"/>
</dbReference>
<accession>K2JZC1</accession>
<evidence type="ECO:0000256" key="4">
    <source>
        <dbReference type="ARBA" id="ARBA00022519"/>
    </source>
</evidence>
<dbReference type="RefSeq" id="WP_008489610.1">
    <property type="nucleotide sequence ID" value="NZ_AMRG01000016.1"/>
</dbReference>
<evidence type="ECO:0000256" key="2">
    <source>
        <dbReference type="ARBA" id="ARBA00010442"/>
    </source>
</evidence>
<evidence type="ECO:0000259" key="11">
    <source>
        <dbReference type="Pfam" id="PF01618"/>
    </source>
</evidence>
<comment type="caution">
    <text evidence="12">The sequence shown here is derived from an EMBL/GenBank/DDBJ whole genome shotgun (WGS) entry which is preliminary data.</text>
</comment>
<dbReference type="PANTHER" id="PTHR30625:SF3">
    <property type="entry name" value="TOL-PAL SYSTEM PROTEIN TOLQ"/>
    <property type="match status" value="1"/>
</dbReference>
<dbReference type="EMBL" id="AMRG01000016">
    <property type="protein sequence ID" value="EKE80788.1"/>
    <property type="molecule type" value="Genomic_DNA"/>
</dbReference>
<evidence type="ECO:0000256" key="6">
    <source>
        <dbReference type="ARBA" id="ARBA00022692"/>
    </source>
</evidence>
<comment type="function">
    <text evidence="10">Part of the Tol-Pal system, which plays a role in outer membrane invagination during cell division and is important for maintaining outer membrane integrity.</text>
</comment>
<dbReference type="PATRIC" id="fig|740709.3.peg.2275"/>
<dbReference type="GO" id="GO:0051301">
    <property type="term" value="P:cell division"/>
    <property type="evidence" value="ECO:0007669"/>
    <property type="project" value="UniProtKB-UniRule"/>
</dbReference>
<dbReference type="OrthoDB" id="9805133at2"/>
<dbReference type="GO" id="GO:0043213">
    <property type="term" value="P:bacteriocin transport"/>
    <property type="evidence" value="ECO:0007669"/>
    <property type="project" value="InterPro"/>
</dbReference>
<keyword evidence="6 10" id="KW-0812">Transmembrane</keyword>
<dbReference type="Pfam" id="PF01618">
    <property type="entry name" value="MotA_ExbB"/>
    <property type="match status" value="1"/>
</dbReference>
<protein>
    <recommendedName>
        <fullName evidence="10">Tol-Pal system protein TolQ</fullName>
    </recommendedName>
</protein>
<keyword evidence="8 10" id="KW-0472">Membrane</keyword>
<dbReference type="InterPro" id="IPR002898">
    <property type="entry name" value="MotA_ExbB_proton_chnl"/>
</dbReference>
<evidence type="ECO:0000256" key="7">
    <source>
        <dbReference type="ARBA" id="ARBA00022989"/>
    </source>
</evidence>
<keyword evidence="5 10" id="KW-0132">Cell division</keyword>
<keyword evidence="4 10" id="KW-0997">Cell inner membrane</keyword>
<dbReference type="InterPro" id="IPR050790">
    <property type="entry name" value="ExbB/TolQ_transport"/>
</dbReference>
<dbReference type="eggNOG" id="COG0811">
    <property type="taxonomic scope" value="Bacteria"/>
</dbReference>
<feature type="transmembrane region" description="Helical" evidence="10">
    <location>
        <begin position="16"/>
        <end position="36"/>
    </location>
</feature>
<dbReference type="GO" id="GO:0005886">
    <property type="term" value="C:plasma membrane"/>
    <property type="evidence" value="ECO:0007669"/>
    <property type="project" value="UniProtKB-SubCell"/>
</dbReference>
<reference evidence="12 13" key="1">
    <citation type="journal article" date="2012" name="J. Bacteriol.">
        <title>Genome Sequence of Idiomarina xiamenensis Type Strain 10-D-4.</title>
        <authorList>
            <person name="Lai Q."/>
            <person name="Wang L."/>
            <person name="Wang W."/>
            <person name="Shao Z."/>
        </authorList>
    </citation>
    <scope>NUCLEOTIDE SEQUENCE [LARGE SCALE GENOMIC DNA]</scope>
    <source>
        <strain evidence="12 13">10-D-4</strain>
    </source>
</reference>
<evidence type="ECO:0000256" key="10">
    <source>
        <dbReference type="HAMAP-Rule" id="MF_02202"/>
    </source>
</evidence>
<organism evidence="12 13">
    <name type="scientific">Idiomarina xiamenensis 10-D-4</name>
    <dbReference type="NCBI Taxonomy" id="740709"/>
    <lineage>
        <taxon>Bacteria</taxon>
        <taxon>Pseudomonadati</taxon>
        <taxon>Pseudomonadota</taxon>
        <taxon>Gammaproteobacteria</taxon>
        <taxon>Alteromonadales</taxon>
        <taxon>Idiomarinaceae</taxon>
        <taxon>Idiomarina</taxon>
    </lineage>
</organism>
<comment type="subunit">
    <text evidence="10">The Tol-Pal system is composed of five core proteins: the inner membrane proteins TolA, TolQ and TolR, the periplasmic protein TolB and the outer membrane protein Pal. They form a network linking the inner and outer membranes and the peptidoglycan layer.</text>
</comment>
<keyword evidence="13" id="KW-1185">Reference proteome</keyword>
<evidence type="ECO:0000256" key="5">
    <source>
        <dbReference type="ARBA" id="ARBA00022618"/>
    </source>
</evidence>
<keyword evidence="7 10" id="KW-1133">Transmembrane helix</keyword>
<dbReference type="NCBIfam" id="TIGR02796">
    <property type="entry name" value="tolQ"/>
    <property type="match status" value="1"/>
</dbReference>
<sequence length="234" mass="25755">MEAELSFIDLFLQASLLVKLVMLLLLAMSVLGWMLIFQRGKVLKSAGKEALKFEDRFWSGVDLARLYQEISARAHNATGLELLFHAGFKEFARLRNNDASPQETLEASYRAMRIAHSRETDKLEANLTTLATIGSISPYIGLFGTVWGIMNAFIALGAVQQATLAMVAPGIAEALIATAMGLFAAIPAVIAYNRFSHRVEKIDNQYINFMDEFIAILQRQALAGKKQPSTGEGV</sequence>
<evidence type="ECO:0000313" key="13">
    <source>
        <dbReference type="Proteomes" id="UP000014115"/>
    </source>
</evidence>
<comment type="similarity">
    <text evidence="2 10">Belongs to the ExbB/TolQ family.</text>
</comment>
<dbReference type="STRING" id="740709.A10D4_11259"/>
<evidence type="ECO:0000256" key="9">
    <source>
        <dbReference type="ARBA" id="ARBA00023306"/>
    </source>
</evidence>
<feature type="domain" description="MotA/TolQ/ExbB proton channel" evidence="11">
    <location>
        <begin position="83"/>
        <end position="206"/>
    </location>
</feature>
<evidence type="ECO:0000256" key="3">
    <source>
        <dbReference type="ARBA" id="ARBA00022475"/>
    </source>
</evidence>
<name>K2JZC1_9GAMM</name>
<dbReference type="Proteomes" id="UP000014115">
    <property type="component" value="Unassembled WGS sequence"/>
</dbReference>
<keyword evidence="3 10" id="KW-1003">Cell membrane</keyword>
<comment type="subcellular location">
    <subcellularLocation>
        <location evidence="10">Cell inner membrane</location>
        <topology evidence="10">Multi-pass membrane protein</topology>
    </subcellularLocation>
    <subcellularLocation>
        <location evidence="1">Cell membrane</location>
        <topology evidence="1">Multi-pass membrane protein</topology>
    </subcellularLocation>
</comment>
<feature type="transmembrane region" description="Helical" evidence="10">
    <location>
        <begin position="171"/>
        <end position="192"/>
    </location>
</feature>
<dbReference type="HAMAP" id="MF_02202">
    <property type="entry name" value="TolQ"/>
    <property type="match status" value="1"/>
</dbReference>